<keyword evidence="3" id="KW-0508">mRNA splicing</keyword>
<reference evidence="6 7" key="1">
    <citation type="journal article" date="2019" name="Int. J. Syst. Evol. Microbiol.">
        <title>The Global Catalogue of Microorganisms (GCM) 10K type strain sequencing project: providing services to taxonomists for standard genome sequencing and annotation.</title>
        <authorList>
            <consortium name="The Broad Institute Genomics Platform"/>
            <consortium name="The Broad Institute Genome Sequencing Center for Infectious Disease"/>
            <person name="Wu L."/>
            <person name="Ma J."/>
        </authorList>
    </citation>
    <scope>NUCLEOTIDE SEQUENCE [LARGE SCALE GENOMIC DNA]</scope>
    <source>
        <strain evidence="6 7">CGMCC 1.10390</strain>
    </source>
</reference>
<dbReference type="GO" id="GO:0003723">
    <property type="term" value="F:RNA binding"/>
    <property type="evidence" value="ECO:0007669"/>
    <property type="project" value="UniProtKB-KW"/>
</dbReference>
<keyword evidence="5" id="KW-1133">Transmembrane helix</keyword>
<name>A0ABD6DLN4_9EURY</name>
<dbReference type="RefSeq" id="WP_256400844.1">
    <property type="nucleotide sequence ID" value="NZ_JANHJR010000003.1"/>
</dbReference>
<comment type="caution">
    <text evidence="6">The sequence shown here is derived from an EMBL/GenBank/DDBJ whole genome shotgun (WGS) entry which is preliminary data.</text>
</comment>
<evidence type="ECO:0000256" key="3">
    <source>
        <dbReference type="ARBA" id="ARBA00023187"/>
    </source>
</evidence>
<dbReference type="PANTHER" id="PTHR23139">
    <property type="entry name" value="RNA-BINDING PROTEIN"/>
    <property type="match status" value="1"/>
</dbReference>
<feature type="compositionally biased region" description="Basic and acidic residues" evidence="4">
    <location>
        <begin position="260"/>
        <end position="372"/>
    </location>
</feature>
<gene>
    <name evidence="6" type="ORF">ACFSBL_15485</name>
</gene>
<dbReference type="Proteomes" id="UP001597034">
    <property type="component" value="Unassembled WGS sequence"/>
</dbReference>
<proteinExistence type="predicted"/>
<dbReference type="GO" id="GO:0008380">
    <property type="term" value="P:RNA splicing"/>
    <property type="evidence" value="ECO:0007669"/>
    <property type="project" value="UniProtKB-KW"/>
</dbReference>
<dbReference type="AlphaFoldDB" id="A0ABD6DLN4"/>
<feature type="transmembrane region" description="Helical" evidence="5">
    <location>
        <begin position="84"/>
        <end position="104"/>
    </location>
</feature>
<protein>
    <submittedName>
        <fullName evidence="6">Uncharacterized protein</fullName>
    </submittedName>
</protein>
<keyword evidence="2" id="KW-0694">RNA-binding</keyword>
<accession>A0ABD6DLN4</accession>
<feature type="transmembrane region" description="Helical" evidence="5">
    <location>
        <begin position="125"/>
        <end position="146"/>
    </location>
</feature>
<evidence type="ECO:0000256" key="1">
    <source>
        <dbReference type="ARBA" id="ARBA00022664"/>
    </source>
</evidence>
<evidence type="ECO:0000256" key="2">
    <source>
        <dbReference type="ARBA" id="ARBA00022884"/>
    </source>
</evidence>
<evidence type="ECO:0000256" key="5">
    <source>
        <dbReference type="SAM" id="Phobius"/>
    </source>
</evidence>
<feature type="transmembrane region" description="Helical" evidence="5">
    <location>
        <begin position="182"/>
        <end position="201"/>
    </location>
</feature>
<dbReference type="GO" id="GO:0006397">
    <property type="term" value="P:mRNA processing"/>
    <property type="evidence" value="ECO:0007669"/>
    <property type="project" value="UniProtKB-KW"/>
</dbReference>
<sequence length="372" mass="41294">MREDLDFRHATAMGVVVTLLMLALLPTAPAVPLLFGLTATVVPMLLATAERKRYAVAGTAYCLALGLALAVVDTVLGLAEGNTLVTGLLVFGAGSLLVVTAKAVGRRLARRTIGLLVGEEYAARVFDAIASIAALAGLVWTVLTAAEKVSRYAGFGVGGTATLALSLVGVEYNVTVPMLGGEVDAVLFLFVGCILAGFYTFESLHTTWLAAKETAKKSVDAGGTVKSKTAAAVADRRGGGSGGSEGRYDPDVEPGEPEPTEARTSRRDPDRRRDRDGRRERRGRSDRDRRGQHDRRSRDERRERRGSDERRERRDTDRRRERRGSDERRERRDTDRRRERRDTDRRRERRDTDRRRRDRRGEDEDDDRDARS</sequence>
<feature type="transmembrane region" description="Helical" evidence="5">
    <location>
        <begin position="54"/>
        <end position="72"/>
    </location>
</feature>
<feature type="transmembrane region" description="Helical" evidence="5">
    <location>
        <begin position="152"/>
        <end position="170"/>
    </location>
</feature>
<evidence type="ECO:0000313" key="6">
    <source>
        <dbReference type="EMBL" id="MFD1647092.1"/>
    </source>
</evidence>
<keyword evidence="1" id="KW-0507">mRNA processing</keyword>
<evidence type="ECO:0000313" key="7">
    <source>
        <dbReference type="Proteomes" id="UP001597034"/>
    </source>
</evidence>
<evidence type="ECO:0000256" key="4">
    <source>
        <dbReference type="SAM" id="MobiDB-lite"/>
    </source>
</evidence>
<keyword evidence="7" id="KW-1185">Reference proteome</keyword>
<feature type="region of interest" description="Disordered" evidence="4">
    <location>
        <begin position="219"/>
        <end position="372"/>
    </location>
</feature>
<organism evidence="6 7">
    <name type="scientific">Haloarchaeobius litoreus</name>
    <dbReference type="NCBI Taxonomy" id="755306"/>
    <lineage>
        <taxon>Archaea</taxon>
        <taxon>Methanobacteriati</taxon>
        <taxon>Methanobacteriota</taxon>
        <taxon>Stenosarchaea group</taxon>
        <taxon>Halobacteria</taxon>
        <taxon>Halobacteriales</taxon>
        <taxon>Halorubellaceae</taxon>
        <taxon>Haloarchaeobius</taxon>
    </lineage>
</organism>
<dbReference type="EMBL" id="JBHUDO010000003">
    <property type="protein sequence ID" value="MFD1647092.1"/>
    <property type="molecule type" value="Genomic_DNA"/>
</dbReference>
<keyword evidence="5" id="KW-0812">Transmembrane</keyword>
<keyword evidence="5" id="KW-0472">Membrane</keyword>